<proteinExistence type="inferred from homology"/>
<keyword evidence="6" id="KW-1185">Reference proteome</keyword>
<evidence type="ECO:0000256" key="1">
    <source>
        <dbReference type="ARBA" id="ARBA00008535"/>
    </source>
</evidence>
<comment type="similarity">
    <text evidence="1">Belongs to the TRAFAC class TrmE-Era-EngA-EngB-Septin-like GTPase superfamily. AIG1/Toc34/Toc159-like paraseptin GTPase family. IAN subfamily.</text>
</comment>
<feature type="domain" description="AIG1-type G" evidence="4">
    <location>
        <begin position="40"/>
        <end position="230"/>
    </location>
</feature>
<keyword evidence="3" id="KW-0175">Coiled coil</keyword>
<dbReference type="PANTHER" id="PTHR32046:SF11">
    <property type="entry name" value="IMMUNE-ASSOCIATED NUCLEOTIDE-BINDING PROTEIN 10-LIKE"/>
    <property type="match status" value="1"/>
</dbReference>
<dbReference type="SUPFAM" id="SSF52540">
    <property type="entry name" value="P-loop containing nucleoside triphosphate hydrolases"/>
    <property type="match status" value="2"/>
</dbReference>
<evidence type="ECO:0000313" key="5">
    <source>
        <dbReference type="EMBL" id="MEQ2201672.1"/>
    </source>
</evidence>
<comment type="caution">
    <text evidence="5">The sequence shown here is derived from an EMBL/GenBank/DDBJ whole genome shotgun (WGS) entry which is preliminary data.</text>
</comment>
<accession>A0ABV0R1N3</accession>
<dbReference type="InterPro" id="IPR027417">
    <property type="entry name" value="P-loop_NTPase"/>
</dbReference>
<dbReference type="CDD" id="cd00882">
    <property type="entry name" value="Ras_like_GTPase"/>
    <property type="match status" value="1"/>
</dbReference>
<name>A0ABV0R1N3_9TELE</name>
<keyword evidence="2" id="KW-0547">Nucleotide-binding</keyword>
<sequence>MKGLPTRPPAVYQLQTKKEDLGPLTRLTLGKKNLNKANRTVLLVGETGAGKSTIINSLVNHAMGVKFEDEVWFQIVKDEKRGQTESQTSDVIVYEVFGFEDQTLPFSLIIIDTPGFGDTRGIERDLIVSQRLFDLFRSDDGINEIHAVGLVVKATDNRVNDRLSYVFNSVMSLFGKNLEKSIVALVTHSDGRTPKNVLQALAATNIKCAKNEKNQPIYFLFDNSQTDDRSEDIEFLKIATEISEKGMRAFTAFLEKKSSQKLITTTDVLNERISLAACIQNLQQRILLTEQKEQELKQTHDALVKQVEDMKKSETVTVEVDVVYKEKELLKSKKLFSRGFFEKAMVCTICEENCHYPGCTISSSPQHCEVIKKGRCTVCTKKCPASAHVKENWRYVIKTKKAKKTVEVKKEKEVEKVDPDIKFNILKSLANKIQNLKAEKIQLVNESYQHVITLEDIALKVDSVSTFVYLDFLIEKMKETGDMKKVQRLEEMRSRMDEGTKLALQYMWGRTIGTM</sequence>
<dbReference type="Pfam" id="PF04548">
    <property type="entry name" value="AIG1"/>
    <property type="match status" value="1"/>
</dbReference>
<evidence type="ECO:0000256" key="2">
    <source>
        <dbReference type="ARBA" id="ARBA00022741"/>
    </source>
</evidence>
<organism evidence="5 6">
    <name type="scientific">Xenoophorus captivus</name>
    <dbReference type="NCBI Taxonomy" id="1517983"/>
    <lineage>
        <taxon>Eukaryota</taxon>
        <taxon>Metazoa</taxon>
        <taxon>Chordata</taxon>
        <taxon>Craniata</taxon>
        <taxon>Vertebrata</taxon>
        <taxon>Euteleostomi</taxon>
        <taxon>Actinopterygii</taxon>
        <taxon>Neopterygii</taxon>
        <taxon>Teleostei</taxon>
        <taxon>Neoteleostei</taxon>
        <taxon>Acanthomorphata</taxon>
        <taxon>Ovalentaria</taxon>
        <taxon>Atherinomorphae</taxon>
        <taxon>Cyprinodontiformes</taxon>
        <taxon>Goodeidae</taxon>
        <taxon>Xenoophorus</taxon>
    </lineage>
</organism>
<reference evidence="5 6" key="1">
    <citation type="submission" date="2021-06" db="EMBL/GenBank/DDBJ databases">
        <authorList>
            <person name="Palmer J.M."/>
        </authorList>
    </citation>
    <scope>NUCLEOTIDE SEQUENCE [LARGE SCALE GENOMIC DNA]</scope>
    <source>
        <strain evidence="5 6">XC_2019</strain>
        <tissue evidence="5">Muscle</tissue>
    </source>
</reference>
<protein>
    <recommendedName>
        <fullName evidence="4">AIG1-type G domain-containing protein</fullName>
    </recommendedName>
</protein>
<dbReference type="EMBL" id="JAHRIN010028558">
    <property type="protein sequence ID" value="MEQ2201672.1"/>
    <property type="molecule type" value="Genomic_DNA"/>
</dbReference>
<evidence type="ECO:0000256" key="3">
    <source>
        <dbReference type="SAM" id="Coils"/>
    </source>
</evidence>
<dbReference type="InterPro" id="IPR006703">
    <property type="entry name" value="G_AIG1"/>
</dbReference>
<evidence type="ECO:0000259" key="4">
    <source>
        <dbReference type="Pfam" id="PF04548"/>
    </source>
</evidence>
<dbReference type="PROSITE" id="PS00675">
    <property type="entry name" value="SIGMA54_INTERACT_1"/>
    <property type="match status" value="1"/>
</dbReference>
<gene>
    <name evidence="5" type="ORF">XENOCAPTIV_016152</name>
</gene>
<dbReference type="InterPro" id="IPR025662">
    <property type="entry name" value="Sigma_54_int_dom_ATP-bd_1"/>
</dbReference>
<dbReference type="PANTHER" id="PTHR32046">
    <property type="entry name" value="G DOMAIN-CONTAINING PROTEIN"/>
    <property type="match status" value="1"/>
</dbReference>
<dbReference type="Gene3D" id="3.40.50.300">
    <property type="entry name" value="P-loop containing nucleotide triphosphate hydrolases"/>
    <property type="match status" value="1"/>
</dbReference>
<evidence type="ECO:0000313" key="6">
    <source>
        <dbReference type="Proteomes" id="UP001434883"/>
    </source>
</evidence>
<dbReference type="Proteomes" id="UP001434883">
    <property type="component" value="Unassembled WGS sequence"/>
</dbReference>
<feature type="coiled-coil region" evidence="3">
    <location>
        <begin position="279"/>
        <end position="313"/>
    </location>
</feature>